<dbReference type="Gene3D" id="2.30.29.30">
    <property type="entry name" value="Pleckstrin-homology domain (PH domain)/Phosphotyrosine-binding domain (PTB)"/>
    <property type="match status" value="1"/>
</dbReference>
<feature type="region of interest" description="Disordered" evidence="3">
    <location>
        <begin position="368"/>
        <end position="496"/>
    </location>
</feature>
<dbReference type="PROSITE" id="PS50002">
    <property type="entry name" value="SH3"/>
    <property type="match status" value="3"/>
</dbReference>
<organism evidence="5 6">
    <name type="scientific">Acaulospora morrowiae</name>
    <dbReference type="NCBI Taxonomy" id="94023"/>
    <lineage>
        <taxon>Eukaryota</taxon>
        <taxon>Fungi</taxon>
        <taxon>Fungi incertae sedis</taxon>
        <taxon>Mucoromycota</taxon>
        <taxon>Glomeromycotina</taxon>
        <taxon>Glomeromycetes</taxon>
        <taxon>Diversisporales</taxon>
        <taxon>Acaulosporaceae</taxon>
        <taxon>Acaulospora</taxon>
    </lineage>
</organism>
<dbReference type="SUPFAM" id="SSF50044">
    <property type="entry name" value="SH3-domain"/>
    <property type="match status" value="3"/>
</dbReference>
<dbReference type="PRINTS" id="PR01887">
    <property type="entry name" value="SPECTRNALPHA"/>
</dbReference>
<dbReference type="PANTHER" id="PTHR15735:SF21">
    <property type="entry name" value="PROTEIN NERVOUS WRECK"/>
    <property type="match status" value="1"/>
</dbReference>
<dbReference type="Pfam" id="PF00018">
    <property type="entry name" value="SH3_1"/>
    <property type="match status" value="3"/>
</dbReference>
<dbReference type="GO" id="GO:0008092">
    <property type="term" value="F:cytoskeletal protein binding"/>
    <property type="evidence" value="ECO:0007669"/>
    <property type="project" value="InterPro"/>
</dbReference>
<dbReference type="AlphaFoldDB" id="A0A9N8V2F2"/>
<dbReference type="GO" id="GO:0030833">
    <property type="term" value="P:regulation of actin filament polymerization"/>
    <property type="evidence" value="ECO:0007669"/>
    <property type="project" value="TreeGrafter"/>
</dbReference>
<dbReference type="InterPro" id="IPR007131">
    <property type="entry name" value="SHD1"/>
</dbReference>
<feature type="non-terminal residue" evidence="5">
    <location>
        <position position="1"/>
    </location>
</feature>
<gene>
    <name evidence="5" type="ORF">AMORRO_LOCUS159</name>
</gene>
<feature type="compositionally biased region" description="Acidic residues" evidence="3">
    <location>
        <begin position="303"/>
        <end position="327"/>
    </location>
</feature>
<name>A0A9N8V2F2_9GLOM</name>
<feature type="compositionally biased region" description="Basic and acidic residues" evidence="3">
    <location>
        <begin position="396"/>
        <end position="460"/>
    </location>
</feature>
<evidence type="ECO:0000313" key="6">
    <source>
        <dbReference type="Proteomes" id="UP000789342"/>
    </source>
</evidence>
<dbReference type="InterPro" id="IPR036028">
    <property type="entry name" value="SH3-like_dom_sf"/>
</dbReference>
<dbReference type="Gene3D" id="2.30.30.40">
    <property type="entry name" value="SH3 Domains"/>
    <property type="match status" value="3"/>
</dbReference>
<dbReference type="InterPro" id="IPR056996">
    <property type="entry name" value="PH_SLA1"/>
</dbReference>
<accession>A0A9N8V2F2</accession>
<feature type="domain" description="SH3" evidence="4">
    <location>
        <begin position="4"/>
        <end position="74"/>
    </location>
</feature>
<reference evidence="5" key="1">
    <citation type="submission" date="2021-06" db="EMBL/GenBank/DDBJ databases">
        <authorList>
            <person name="Kallberg Y."/>
            <person name="Tangrot J."/>
            <person name="Rosling A."/>
        </authorList>
    </citation>
    <scope>NUCLEOTIDE SEQUENCE</scope>
    <source>
        <strain evidence="5">CL551</strain>
    </source>
</reference>
<proteinExistence type="predicted"/>
<evidence type="ECO:0000256" key="2">
    <source>
        <dbReference type="PROSITE-ProRule" id="PRU00192"/>
    </source>
</evidence>
<comment type="caution">
    <text evidence="5">The sequence shown here is derived from an EMBL/GenBank/DDBJ whole genome shotgun (WGS) entry which is preliminary data.</text>
</comment>
<keyword evidence="6" id="KW-1185">Reference proteome</keyword>
<feature type="compositionally biased region" description="Polar residues" evidence="3">
    <location>
        <begin position="480"/>
        <end position="494"/>
    </location>
</feature>
<feature type="domain" description="SH3" evidence="4">
    <location>
        <begin position="75"/>
        <end position="132"/>
    </location>
</feature>
<feature type="region of interest" description="Disordered" evidence="3">
    <location>
        <begin position="132"/>
        <end position="158"/>
    </location>
</feature>
<dbReference type="InterPro" id="IPR001452">
    <property type="entry name" value="SH3_domain"/>
</dbReference>
<dbReference type="PANTHER" id="PTHR15735">
    <property type="entry name" value="FCH AND DOUBLE SH3 DOMAINS PROTEIN"/>
    <property type="match status" value="1"/>
</dbReference>
<dbReference type="EMBL" id="CAJVPV010000034">
    <property type="protein sequence ID" value="CAG8439345.1"/>
    <property type="molecule type" value="Genomic_DNA"/>
</dbReference>
<dbReference type="PRINTS" id="PR00452">
    <property type="entry name" value="SH3DOMAIN"/>
</dbReference>
<evidence type="ECO:0000256" key="3">
    <source>
        <dbReference type="SAM" id="MobiDB-lite"/>
    </source>
</evidence>
<dbReference type="GO" id="GO:0042802">
    <property type="term" value="F:identical protein binding"/>
    <property type="evidence" value="ECO:0007669"/>
    <property type="project" value="InterPro"/>
</dbReference>
<dbReference type="GO" id="GO:0030674">
    <property type="term" value="F:protein-macromolecule adaptor activity"/>
    <property type="evidence" value="ECO:0007669"/>
    <property type="project" value="InterPro"/>
</dbReference>
<dbReference type="Pfam" id="PF24081">
    <property type="entry name" value="PH_SLA1"/>
    <property type="match status" value="1"/>
</dbReference>
<dbReference type="Gene3D" id="2.30.30.700">
    <property type="entry name" value="SLA1 homology domain 1"/>
    <property type="match status" value="1"/>
</dbReference>
<keyword evidence="1 2" id="KW-0728">SH3 domain</keyword>
<evidence type="ECO:0000313" key="5">
    <source>
        <dbReference type="EMBL" id="CAG8439345.1"/>
    </source>
</evidence>
<dbReference type="Pfam" id="PF03983">
    <property type="entry name" value="SHD1"/>
    <property type="match status" value="1"/>
</dbReference>
<evidence type="ECO:0000259" key="4">
    <source>
        <dbReference type="PROSITE" id="PS50002"/>
    </source>
</evidence>
<evidence type="ECO:0000256" key="1">
    <source>
        <dbReference type="ARBA" id="ARBA00022443"/>
    </source>
</evidence>
<dbReference type="OrthoDB" id="5971719at2759"/>
<dbReference type="SMART" id="SM00326">
    <property type="entry name" value="SH3"/>
    <property type="match status" value="3"/>
</dbReference>
<dbReference type="Proteomes" id="UP000789342">
    <property type="component" value="Unassembled WGS sequence"/>
</dbReference>
<dbReference type="CDD" id="cd11773">
    <property type="entry name" value="SH3_Sla1p_1"/>
    <property type="match status" value="1"/>
</dbReference>
<feature type="domain" description="SH3" evidence="4">
    <location>
        <begin position="328"/>
        <end position="388"/>
    </location>
</feature>
<protein>
    <submittedName>
        <fullName evidence="5">13924_t:CDS:1</fullName>
    </submittedName>
</protein>
<dbReference type="GO" id="GO:0043130">
    <property type="term" value="F:ubiquitin binding"/>
    <property type="evidence" value="ECO:0007669"/>
    <property type="project" value="InterPro"/>
</dbReference>
<dbReference type="InterPro" id="IPR035800">
    <property type="entry name" value="Sla1_SH3_1"/>
</dbReference>
<feature type="region of interest" description="Disordered" evidence="3">
    <location>
        <begin position="303"/>
        <end position="331"/>
    </location>
</feature>
<dbReference type="InterPro" id="IPR011993">
    <property type="entry name" value="PH-like_dom_sf"/>
</dbReference>
<feature type="compositionally biased region" description="Polar residues" evidence="3">
    <location>
        <begin position="139"/>
        <end position="158"/>
    </location>
</feature>
<sequence>MPLEYKNICIALYDYSAQDSEEISFKEDDILYILENDDEEWWKAKLKIANEEGEEGADGPIGVVPSNYIQEAECSAVMKALYDYDAQTDEELTFKENDILHLYDKDDPDWYLVKLNDVFGFVPAAFVEEFSPDEDEQPSESLPGNQKSLSDAISNAPEQNGNYVAPLQAYARKVAHQKSSGPFEVKTWSVSEYSSDKKKKKKKGTLSIGGDKIFYASESDKAPVQQWNINELSDVKYEKKRITISISGEKAAKFDFNTSKGDAEAIYNKIQESLARLELPTVKLDTPSRSLTHQAQEYEEEYEEAYEEEQEPEVIEDETEEVNEEDLPPPKFGIALYDFEAQGDDEITIHQGDRLWVIDDVSSKDWWTIRKGDEEGAVPSSYIEIRGDPDSDNAEEEKRLKLEEQIRIKQEEERLKKEEERLRKEEERLLKEEERRKREEKENERKRRDEEKRLQEEKKQKQALQSQTPPALPNDEVTKKAQTPTNQPIPSKTRTWSDRTGAFKVEAQFLQYIDGKVHLHKLNGVKISVPIERMSKSDLTYLEGITGE</sequence>